<dbReference type="GO" id="GO:0016491">
    <property type="term" value="F:oxidoreductase activity"/>
    <property type="evidence" value="ECO:0007669"/>
    <property type="project" value="InterPro"/>
</dbReference>
<dbReference type="PANTHER" id="PTHR23026">
    <property type="entry name" value="NADPH NITROREDUCTASE"/>
    <property type="match status" value="1"/>
</dbReference>
<dbReference type="Pfam" id="PF00881">
    <property type="entry name" value="Nitroreductase"/>
    <property type="match status" value="1"/>
</dbReference>
<dbReference type="InterPro" id="IPR050627">
    <property type="entry name" value="Nitroreductase/BluB"/>
</dbReference>
<comment type="caution">
    <text evidence="2">The sequence shown here is derived from an EMBL/GenBank/DDBJ whole genome shotgun (WGS) entry which is preliminary data.</text>
</comment>
<organism evidence="2 3">
    <name type="scientific">Nocardioides glacieisoli</name>
    <dbReference type="NCBI Taxonomy" id="1168730"/>
    <lineage>
        <taxon>Bacteria</taxon>
        <taxon>Bacillati</taxon>
        <taxon>Actinomycetota</taxon>
        <taxon>Actinomycetes</taxon>
        <taxon>Propionibacteriales</taxon>
        <taxon>Nocardioidaceae</taxon>
        <taxon>Nocardioides</taxon>
    </lineage>
</organism>
<evidence type="ECO:0000313" key="2">
    <source>
        <dbReference type="EMBL" id="RYB88400.1"/>
    </source>
</evidence>
<dbReference type="EMBL" id="SDWS01000015">
    <property type="protein sequence ID" value="RYB88400.1"/>
    <property type="molecule type" value="Genomic_DNA"/>
</dbReference>
<reference evidence="2 3" key="1">
    <citation type="submission" date="2019-01" db="EMBL/GenBank/DDBJ databases">
        <title>Novel species of Nocardioides.</title>
        <authorList>
            <person name="Liu Q."/>
            <person name="Xin Y.-H."/>
        </authorList>
    </citation>
    <scope>NUCLEOTIDE SEQUENCE [LARGE SCALE GENOMIC DNA]</scope>
    <source>
        <strain evidence="2 3">HLT3-15</strain>
    </source>
</reference>
<dbReference type="InterPro" id="IPR000415">
    <property type="entry name" value="Nitroreductase-like"/>
</dbReference>
<proteinExistence type="predicted"/>
<keyword evidence="3" id="KW-1185">Reference proteome</keyword>
<dbReference type="SUPFAM" id="SSF55469">
    <property type="entry name" value="FMN-dependent nitroreductase-like"/>
    <property type="match status" value="2"/>
</dbReference>
<name>A0A4Q2RI63_9ACTN</name>
<dbReference type="OrthoDB" id="8156917at2"/>
<dbReference type="PANTHER" id="PTHR23026:SF123">
    <property type="entry name" value="NAD(P)H NITROREDUCTASE RV3131-RELATED"/>
    <property type="match status" value="1"/>
</dbReference>
<protein>
    <submittedName>
        <fullName evidence="2">NAD(P)H nitroreductase</fullName>
    </submittedName>
</protein>
<evidence type="ECO:0000313" key="3">
    <source>
        <dbReference type="Proteomes" id="UP000291838"/>
    </source>
</evidence>
<dbReference type="NCBIfam" id="NF047509">
    <property type="entry name" value="Rv3131_FMN_oxido"/>
    <property type="match status" value="1"/>
</dbReference>
<dbReference type="Proteomes" id="UP000291838">
    <property type="component" value="Unassembled WGS sequence"/>
</dbReference>
<gene>
    <name evidence="2" type="ORF">EUA06_21275</name>
</gene>
<dbReference type="InterPro" id="IPR029479">
    <property type="entry name" value="Nitroreductase"/>
</dbReference>
<dbReference type="AlphaFoldDB" id="A0A4Q2RI63"/>
<dbReference type="Gene3D" id="3.40.109.10">
    <property type="entry name" value="NADH Oxidase"/>
    <property type="match status" value="2"/>
</dbReference>
<evidence type="ECO:0000259" key="1">
    <source>
        <dbReference type="Pfam" id="PF00881"/>
    </source>
</evidence>
<feature type="domain" description="Nitroreductase" evidence="1">
    <location>
        <begin position="4"/>
        <end position="36"/>
    </location>
</feature>
<sequence>MTTTTPVPAGTIRRIVELATRAPSVHNTQPWRWVAHGHVLELYADHWRGLPVADPTGRDLTVSCGAALHQASVASAALGWSPTVTRLPDPSDPDLLARVELTPAPPPADAADLLEAIDARCTDRRRFTSWPVPDERLARLAQVATQAGTRAVPLTDVSERFRADRIVLQATERYRSDQAMTTEQQAWRDRSLVDGIPSTVVPRRTGSVGAPERFADGDLDDRDEHAVEGSDGLVVIFDVQDDPAAWLRAGEGLSALWLAAMAGGLSVVPLSQVVEVPESRRAFQIEVLGGLAHPLILARIGWQAIGRSELVRTPRRAVDDVLEIA</sequence>
<accession>A0A4Q2RI63</accession>
<dbReference type="RefSeq" id="WP_129479541.1">
    <property type="nucleotide sequence ID" value="NZ_SDWS01000015.1"/>
</dbReference>